<feature type="non-terminal residue" evidence="1">
    <location>
        <position position="23"/>
    </location>
</feature>
<accession>A0A4Y2GH19</accession>
<comment type="caution">
    <text evidence="1">The sequence shown here is derived from an EMBL/GenBank/DDBJ whole genome shotgun (WGS) entry which is preliminary data.</text>
</comment>
<evidence type="ECO:0000313" key="2">
    <source>
        <dbReference type="Proteomes" id="UP000499080"/>
    </source>
</evidence>
<organism evidence="1 2">
    <name type="scientific">Araneus ventricosus</name>
    <name type="common">Orbweaver spider</name>
    <name type="synonym">Epeira ventricosa</name>
    <dbReference type="NCBI Taxonomy" id="182803"/>
    <lineage>
        <taxon>Eukaryota</taxon>
        <taxon>Metazoa</taxon>
        <taxon>Ecdysozoa</taxon>
        <taxon>Arthropoda</taxon>
        <taxon>Chelicerata</taxon>
        <taxon>Arachnida</taxon>
        <taxon>Araneae</taxon>
        <taxon>Araneomorphae</taxon>
        <taxon>Entelegynae</taxon>
        <taxon>Araneoidea</taxon>
        <taxon>Araneidae</taxon>
        <taxon>Araneus</taxon>
    </lineage>
</organism>
<gene>
    <name evidence="1" type="ORF">AVEN_8701_1</name>
</gene>
<keyword evidence="2" id="KW-1185">Reference proteome</keyword>
<dbReference type="EMBL" id="BGPR01001353">
    <property type="protein sequence ID" value="GBM51838.1"/>
    <property type="molecule type" value="Genomic_DNA"/>
</dbReference>
<evidence type="ECO:0000313" key="1">
    <source>
        <dbReference type="EMBL" id="GBM51838.1"/>
    </source>
</evidence>
<dbReference type="Proteomes" id="UP000499080">
    <property type="component" value="Unassembled WGS sequence"/>
</dbReference>
<protein>
    <submittedName>
        <fullName evidence="1">Uncharacterized protein</fullName>
    </submittedName>
</protein>
<reference evidence="1 2" key="1">
    <citation type="journal article" date="2019" name="Sci. Rep.">
        <title>Orb-weaving spider Araneus ventricosus genome elucidates the spidroin gene catalogue.</title>
        <authorList>
            <person name="Kono N."/>
            <person name="Nakamura H."/>
            <person name="Ohtoshi R."/>
            <person name="Moran D.A.P."/>
            <person name="Shinohara A."/>
            <person name="Yoshida Y."/>
            <person name="Fujiwara M."/>
            <person name="Mori M."/>
            <person name="Tomita M."/>
            <person name="Arakawa K."/>
        </authorList>
    </citation>
    <scope>NUCLEOTIDE SEQUENCE [LARGE SCALE GENOMIC DNA]</scope>
</reference>
<dbReference type="AlphaFoldDB" id="A0A4Y2GH19"/>
<sequence>MIADYCCMFPAKFTRGKVTKEHL</sequence>
<name>A0A4Y2GH19_ARAVE</name>
<proteinExistence type="predicted"/>